<dbReference type="PANTHER" id="PTHR13213">
    <property type="entry name" value="MYB-BINDING PROTEIN 1A FAMILY MEMBER"/>
    <property type="match status" value="1"/>
</dbReference>
<gene>
    <name evidence="3" type="ORF">OCBIM_22015996mg</name>
</gene>
<evidence type="ECO:0000256" key="1">
    <source>
        <dbReference type="ARBA" id="ARBA00004123"/>
    </source>
</evidence>
<dbReference type="AlphaFoldDB" id="A0A0L8FLL4"/>
<dbReference type="GO" id="GO:0005730">
    <property type="term" value="C:nucleolus"/>
    <property type="evidence" value="ECO:0007669"/>
    <property type="project" value="InterPro"/>
</dbReference>
<dbReference type="GO" id="GO:0003723">
    <property type="term" value="F:RNA binding"/>
    <property type="evidence" value="ECO:0007669"/>
    <property type="project" value="TreeGrafter"/>
</dbReference>
<reference evidence="3" key="1">
    <citation type="submission" date="2015-07" db="EMBL/GenBank/DDBJ databases">
        <title>MeaNS - Measles Nucleotide Surveillance Program.</title>
        <authorList>
            <person name="Tran T."/>
            <person name="Druce J."/>
        </authorList>
    </citation>
    <scope>NUCLEOTIDE SEQUENCE</scope>
    <source>
        <strain evidence="3">UCB-OBI-ISO-001</strain>
        <tissue evidence="3">Gonad</tissue>
    </source>
</reference>
<organism evidence="3">
    <name type="scientific">Octopus bimaculoides</name>
    <name type="common">California two-spotted octopus</name>
    <dbReference type="NCBI Taxonomy" id="37653"/>
    <lineage>
        <taxon>Eukaryota</taxon>
        <taxon>Metazoa</taxon>
        <taxon>Spiralia</taxon>
        <taxon>Lophotrochozoa</taxon>
        <taxon>Mollusca</taxon>
        <taxon>Cephalopoda</taxon>
        <taxon>Coleoidea</taxon>
        <taxon>Octopodiformes</taxon>
        <taxon>Octopoda</taxon>
        <taxon>Incirrata</taxon>
        <taxon>Octopodidae</taxon>
        <taxon>Octopus</taxon>
    </lineage>
</organism>
<dbReference type="GO" id="GO:0003714">
    <property type="term" value="F:transcription corepressor activity"/>
    <property type="evidence" value="ECO:0007669"/>
    <property type="project" value="TreeGrafter"/>
</dbReference>
<evidence type="ECO:0000256" key="2">
    <source>
        <dbReference type="ARBA" id="ARBA00023242"/>
    </source>
</evidence>
<dbReference type="Pfam" id="PF04931">
    <property type="entry name" value="DNA_pol_phi"/>
    <property type="match status" value="1"/>
</dbReference>
<dbReference type="PANTHER" id="PTHR13213:SF2">
    <property type="entry name" value="MYB-BINDING PROTEIN 1A"/>
    <property type="match status" value="1"/>
</dbReference>
<protein>
    <submittedName>
        <fullName evidence="3">Uncharacterized protein</fullName>
    </submittedName>
</protein>
<accession>A0A0L8FLL4</accession>
<proteinExistence type="predicted"/>
<dbReference type="InterPro" id="IPR007015">
    <property type="entry name" value="DNA_pol_V/MYBBP1A"/>
</dbReference>
<comment type="subcellular location">
    <subcellularLocation>
        <location evidence="1">Nucleus</location>
    </subcellularLocation>
</comment>
<dbReference type="GO" id="GO:0043565">
    <property type="term" value="F:sequence-specific DNA binding"/>
    <property type="evidence" value="ECO:0007669"/>
    <property type="project" value="TreeGrafter"/>
</dbReference>
<name>A0A0L8FLL4_OCTBM</name>
<sequence>MEIGIALAYSTVIQSDILLKDQTTILPLLQQLMSFKTDKPYIQHIWHQCLPLLIQKLVTHTAFETAIWPVLQKDLSLGWTDVTPERLEVLLICKQHLPDKIDKAFLKKSWSNKKIIGEKTYKQLLSVLQDSTRGHPLIHNVNKLLLQELPLDLPQVSPGPEDPLIKGVPTVTILSFIQT</sequence>
<evidence type="ECO:0000313" key="3">
    <source>
        <dbReference type="EMBL" id="KOF65285.1"/>
    </source>
</evidence>
<dbReference type="EMBL" id="KQ429647">
    <property type="protein sequence ID" value="KOF65285.1"/>
    <property type="molecule type" value="Genomic_DNA"/>
</dbReference>
<keyword evidence="2" id="KW-0539">Nucleus</keyword>